<reference evidence="1" key="1">
    <citation type="submission" date="2014-05" db="EMBL/GenBank/DDBJ databases">
        <authorList>
            <person name="Chronopoulou M."/>
        </authorList>
    </citation>
    <scope>NUCLEOTIDE SEQUENCE</scope>
    <source>
        <tissue evidence="1">Whole organism</tissue>
    </source>
</reference>
<dbReference type="GO" id="GO:0032259">
    <property type="term" value="P:methylation"/>
    <property type="evidence" value="ECO:0007669"/>
    <property type="project" value="UniProtKB-KW"/>
</dbReference>
<keyword evidence="1" id="KW-0489">Methyltransferase</keyword>
<evidence type="ECO:0000313" key="1">
    <source>
        <dbReference type="EMBL" id="CDW44477.1"/>
    </source>
</evidence>
<organism evidence="1">
    <name type="scientific">Lepeophtheirus salmonis</name>
    <name type="common">Salmon louse</name>
    <name type="synonym">Caligus salmonis</name>
    <dbReference type="NCBI Taxonomy" id="72036"/>
    <lineage>
        <taxon>Eukaryota</taxon>
        <taxon>Metazoa</taxon>
        <taxon>Ecdysozoa</taxon>
        <taxon>Arthropoda</taxon>
        <taxon>Crustacea</taxon>
        <taxon>Multicrustacea</taxon>
        <taxon>Hexanauplia</taxon>
        <taxon>Copepoda</taxon>
        <taxon>Siphonostomatoida</taxon>
        <taxon>Caligidae</taxon>
        <taxon>Lepeophtheirus</taxon>
    </lineage>
</organism>
<accession>A0A0K2V2X1</accession>
<dbReference type="GO" id="GO:0008168">
    <property type="term" value="F:methyltransferase activity"/>
    <property type="evidence" value="ECO:0007669"/>
    <property type="project" value="UniProtKB-KW"/>
</dbReference>
<dbReference type="EMBL" id="HACA01027116">
    <property type="protein sequence ID" value="CDW44477.1"/>
    <property type="molecule type" value="Transcribed_RNA"/>
</dbReference>
<keyword evidence="1" id="KW-0808">Transferase</keyword>
<name>A0A0K2V2X1_LEPSM</name>
<dbReference type="GO" id="GO:0003676">
    <property type="term" value="F:nucleic acid binding"/>
    <property type="evidence" value="ECO:0007669"/>
    <property type="project" value="InterPro"/>
</dbReference>
<dbReference type="Gene3D" id="3.30.420.10">
    <property type="entry name" value="Ribonuclease H-like superfamily/Ribonuclease H"/>
    <property type="match status" value="1"/>
</dbReference>
<protein>
    <submittedName>
        <fullName evidence="1">Histonelysine Nmethyltransferase SETMARlike [Hydra vulgaris]</fullName>
    </submittedName>
</protein>
<sequence length="43" mass="4888">MSKMVNIGYKMPPHPPYSYDIAPSDFFLFPNIKKMASNSTSSF</sequence>
<dbReference type="InterPro" id="IPR036397">
    <property type="entry name" value="RNaseH_sf"/>
</dbReference>
<dbReference type="AlphaFoldDB" id="A0A0K2V2X1"/>
<proteinExistence type="predicted"/>